<accession>A0AAN0T4M5</accession>
<evidence type="ECO:0000313" key="1">
    <source>
        <dbReference type="EMBL" id="AJO22747.1"/>
    </source>
</evidence>
<sequence length="52" mass="6121">MHVSLSTIVNFAILIPPRCSIMAEKKNRQPRHVHEGMPVFLLHFKTLFFLFQ</sequence>
<protein>
    <submittedName>
        <fullName evidence="1">Uncharacterized protein</fullName>
    </submittedName>
</protein>
<name>A0AAN0T4M5_HEYCO</name>
<reference evidence="2" key="1">
    <citation type="submission" date="2015-01" db="EMBL/GenBank/DDBJ databases">
        <title>Comparative genome analysis of Bacillus coagulans HM-08, Clostridium butyricum HM-68, Bacillus subtilis HM-66 and Bacillus paralicheniformis BL-09.</title>
        <authorList>
            <person name="Zhang H."/>
        </authorList>
    </citation>
    <scope>NUCLEOTIDE SEQUENCE [LARGE SCALE GENOMIC DNA]</scope>
    <source>
        <strain evidence="2">HM-08</strain>
    </source>
</reference>
<proteinExistence type="predicted"/>
<dbReference type="Proteomes" id="UP000032024">
    <property type="component" value="Chromosome"/>
</dbReference>
<dbReference type="AlphaFoldDB" id="A0AAN0T4M5"/>
<keyword evidence="2" id="KW-1185">Reference proteome</keyword>
<dbReference type="EMBL" id="CP010525">
    <property type="protein sequence ID" value="AJO22747.1"/>
    <property type="molecule type" value="Genomic_DNA"/>
</dbReference>
<gene>
    <name evidence="1" type="ORF">SB48_HM08orf03095</name>
</gene>
<organism evidence="1 2">
    <name type="scientific">Heyndrickxia coagulans</name>
    <name type="common">Weizmannia coagulans</name>
    <dbReference type="NCBI Taxonomy" id="1398"/>
    <lineage>
        <taxon>Bacteria</taxon>
        <taxon>Bacillati</taxon>
        <taxon>Bacillota</taxon>
        <taxon>Bacilli</taxon>
        <taxon>Bacillales</taxon>
        <taxon>Bacillaceae</taxon>
        <taxon>Heyndrickxia</taxon>
    </lineage>
</organism>
<evidence type="ECO:0000313" key="2">
    <source>
        <dbReference type="Proteomes" id="UP000032024"/>
    </source>
</evidence>